<evidence type="ECO:0000313" key="6">
    <source>
        <dbReference type="EMBL" id="KAL2046643.1"/>
    </source>
</evidence>
<keyword evidence="3 4" id="KW-0539">Nucleus</keyword>
<dbReference type="Proteomes" id="UP001590951">
    <property type="component" value="Unassembled WGS sequence"/>
</dbReference>
<evidence type="ECO:0000313" key="7">
    <source>
        <dbReference type="Proteomes" id="UP001590951"/>
    </source>
</evidence>
<keyword evidence="4" id="KW-0804">Transcription</keyword>
<evidence type="ECO:0000256" key="5">
    <source>
        <dbReference type="SAM" id="MobiDB-lite"/>
    </source>
</evidence>
<dbReference type="InterPro" id="IPR013921">
    <property type="entry name" value="Mediator_Med20"/>
</dbReference>
<evidence type="ECO:0000256" key="1">
    <source>
        <dbReference type="ARBA" id="ARBA00004123"/>
    </source>
</evidence>
<dbReference type="EMBL" id="JBHFEH010000110">
    <property type="protein sequence ID" value="KAL2046643.1"/>
    <property type="molecule type" value="Genomic_DNA"/>
</dbReference>
<name>A0ABR4AT85_9LECA</name>
<keyword evidence="7" id="KW-1185">Reference proteome</keyword>
<comment type="caution">
    <text evidence="6">The sequence shown here is derived from an EMBL/GenBank/DDBJ whole genome shotgun (WGS) entry which is preliminary data.</text>
</comment>
<accession>A0ABR4AT85</accession>
<keyword evidence="4" id="KW-0010">Activator</keyword>
<organism evidence="6 7">
    <name type="scientific">Lepraria finkii</name>
    <dbReference type="NCBI Taxonomy" id="1340010"/>
    <lineage>
        <taxon>Eukaryota</taxon>
        <taxon>Fungi</taxon>
        <taxon>Dikarya</taxon>
        <taxon>Ascomycota</taxon>
        <taxon>Pezizomycotina</taxon>
        <taxon>Lecanoromycetes</taxon>
        <taxon>OSLEUM clade</taxon>
        <taxon>Lecanoromycetidae</taxon>
        <taxon>Lecanorales</taxon>
        <taxon>Lecanorineae</taxon>
        <taxon>Stereocaulaceae</taxon>
        <taxon>Lepraria</taxon>
    </lineage>
</organism>
<evidence type="ECO:0000256" key="2">
    <source>
        <dbReference type="ARBA" id="ARBA00010743"/>
    </source>
</evidence>
<protein>
    <recommendedName>
        <fullName evidence="4">Mediator of RNA polymerase II transcription subunit 20</fullName>
    </recommendedName>
    <alternativeName>
        <fullName evidence="4">Mediator complex subunit 20</fullName>
    </alternativeName>
</protein>
<comment type="function">
    <text evidence="4">Component of the Mediator complex, a coactivator involved in the regulated transcription of nearly all RNA polymerase II-dependent genes. Mediator functions as a bridge to convey information from gene-specific regulatory proteins to the basal RNA polymerase II transcription machinery. Mediator is recruited to promoters by direct interactions with regulatory proteins and serves as a scaffold for the assembly of a functional preinitiation complex with RNA polymerase II and the general transcription factors.</text>
</comment>
<sequence>MPVTGLFFLPNQGADSSPTQDVLARLTTHYHPSPTGPWTLSHRLFRETPSNATPPANGPDRGKPPGPRYLQILTLSHHAPRTYVAITTTHAPLQTRAGTPASSNISAEPTSGQPATIISIPQGASSEEFIQLMMSKFGPLWQLRQLLNVVNGQAFEVGDFRVRVGEVRQGGGGGGQIGKGAVCEVEWVGVGGEEEWEAAGPVITGFWEVLGIRGARRVFDVPGSAKGDASVRQWCEILRVRG</sequence>
<comment type="similarity">
    <text evidence="2 4">Belongs to the Mediator complex subunit 20 family.</text>
</comment>
<keyword evidence="4" id="KW-0805">Transcription regulation</keyword>
<feature type="region of interest" description="Disordered" evidence="5">
    <location>
        <begin position="47"/>
        <end position="67"/>
    </location>
</feature>
<reference evidence="6 7" key="1">
    <citation type="submission" date="2024-09" db="EMBL/GenBank/DDBJ databases">
        <title>Rethinking Asexuality: The Enigmatic Case of Functional Sexual Genes in Lepraria (Stereocaulaceae).</title>
        <authorList>
            <person name="Doellman M."/>
            <person name="Sun Y."/>
            <person name="Barcenas-Pena A."/>
            <person name="Lumbsch H.T."/>
            <person name="Grewe F."/>
        </authorList>
    </citation>
    <scope>NUCLEOTIDE SEQUENCE [LARGE SCALE GENOMIC DNA]</scope>
    <source>
        <strain evidence="6 7">Grewe 0041</strain>
    </source>
</reference>
<gene>
    <name evidence="4" type="primary">MED20</name>
    <name evidence="6" type="ORF">ABVK25_011682</name>
</gene>
<evidence type="ECO:0000256" key="3">
    <source>
        <dbReference type="ARBA" id="ARBA00023242"/>
    </source>
</evidence>
<comment type="subunit">
    <text evidence="4">Component of the Mediator complex.</text>
</comment>
<dbReference type="Pfam" id="PF08612">
    <property type="entry name" value="Med20"/>
    <property type="match status" value="1"/>
</dbReference>
<comment type="subcellular location">
    <subcellularLocation>
        <location evidence="1 4">Nucleus</location>
    </subcellularLocation>
</comment>
<proteinExistence type="inferred from homology"/>
<evidence type="ECO:0000256" key="4">
    <source>
        <dbReference type="RuleBase" id="RU364152"/>
    </source>
</evidence>